<dbReference type="InterPro" id="IPR046457">
    <property type="entry name" value="PMI_typeI_cat"/>
</dbReference>
<organism evidence="9">
    <name type="scientific">bioreactor metagenome</name>
    <dbReference type="NCBI Taxonomy" id="1076179"/>
    <lineage>
        <taxon>unclassified sequences</taxon>
        <taxon>metagenomes</taxon>
        <taxon>ecological metagenomes</taxon>
    </lineage>
</organism>
<dbReference type="GO" id="GO:0004476">
    <property type="term" value="F:mannose-6-phosphate isomerase activity"/>
    <property type="evidence" value="ECO:0007669"/>
    <property type="project" value="UniProtKB-EC"/>
</dbReference>
<keyword evidence="7 9" id="KW-0413">Isomerase</keyword>
<dbReference type="CDD" id="cd07011">
    <property type="entry name" value="cupin_PMI_type_I_N"/>
    <property type="match status" value="1"/>
</dbReference>
<dbReference type="AlphaFoldDB" id="A0A644SXC6"/>
<comment type="catalytic activity">
    <reaction evidence="1">
        <text>D-mannose 6-phosphate = D-fructose 6-phosphate</text>
        <dbReference type="Rhea" id="RHEA:12356"/>
        <dbReference type="ChEBI" id="CHEBI:58735"/>
        <dbReference type="ChEBI" id="CHEBI:61527"/>
        <dbReference type="EC" id="5.3.1.8"/>
    </reaction>
</comment>
<name>A0A644SXC6_9ZZZZ</name>
<dbReference type="InterPro" id="IPR001250">
    <property type="entry name" value="Man6P_Isoase-1"/>
</dbReference>
<dbReference type="GO" id="GO:0009298">
    <property type="term" value="P:GDP-mannose biosynthetic process"/>
    <property type="evidence" value="ECO:0007669"/>
    <property type="project" value="InterPro"/>
</dbReference>
<feature type="domain" description="Phosphomannose isomerase type I catalytic" evidence="8">
    <location>
        <begin position="14"/>
        <end position="162"/>
    </location>
</feature>
<accession>A0A644SXC6</accession>
<dbReference type="PIRSF" id="PIRSF001480">
    <property type="entry name" value="Mannose-6-phosphate_isomerase"/>
    <property type="match status" value="1"/>
</dbReference>
<proteinExistence type="inferred from homology"/>
<dbReference type="PRINTS" id="PR00714">
    <property type="entry name" value="MAN6PISMRASE"/>
</dbReference>
<dbReference type="InterPro" id="IPR018050">
    <property type="entry name" value="Pmannose_isomerase-type1_CS"/>
</dbReference>
<dbReference type="Gene3D" id="1.10.441.10">
    <property type="entry name" value="Phosphomannose Isomerase, domain 2"/>
    <property type="match status" value="1"/>
</dbReference>
<dbReference type="GO" id="GO:0005975">
    <property type="term" value="P:carbohydrate metabolic process"/>
    <property type="evidence" value="ECO:0007669"/>
    <property type="project" value="InterPro"/>
</dbReference>
<dbReference type="PROSITE" id="PS00965">
    <property type="entry name" value="PMI_I_1"/>
    <property type="match status" value="1"/>
</dbReference>
<dbReference type="Pfam" id="PF20511">
    <property type="entry name" value="PMI_typeI_cat"/>
    <property type="match status" value="1"/>
</dbReference>
<reference evidence="9" key="1">
    <citation type="submission" date="2019-08" db="EMBL/GenBank/DDBJ databases">
        <authorList>
            <person name="Kucharzyk K."/>
            <person name="Murdoch R.W."/>
            <person name="Higgins S."/>
            <person name="Loffler F."/>
        </authorList>
    </citation>
    <scope>NUCLEOTIDE SEQUENCE</scope>
</reference>
<dbReference type="SUPFAM" id="SSF51182">
    <property type="entry name" value="RmlC-like cupins"/>
    <property type="match status" value="1"/>
</dbReference>
<evidence type="ECO:0000256" key="7">
    <source>
        <dbReference type="ARBA" id="ARBA00023235"/>
    </source>
</evidence>
<keyword evidence="5" id="KW-0479">Metal-binding</keyword>
<dbReference type="GO" id="GO:0005829">
    <property type="term" value="C:cytosol"/>
    <property type="evidence" value="ECO:0007669"/>
    <property type="project" value="TreeGrafter"/>
</dbReference>
<gene>
    <name evidence="9" type="primary">manA_2</name>
    <name evidence="9" type="ORF">SDC9_04443</name>
</gene>
<dbReference type="EC" id="5.3.1.8" evidence="4"/>
<evidence type="ECO:0000313" key="9">
    <source>
        <dbReference type="EMBL" id="MPL58897.1"/>
    </source>
</evidence>
<dbReference type="PANTHER" id="PTHR10309:SF0">
    <property type="entry name" value="MANNOSE-6-PHOSPHATE ISOMERASE"/>
    <property type="match status" value="1"/>
</dbReference>
<sequence length="434" mass="46554">MGRKETMKENEIVLFELKNKIRDYPWGSFDGLGLYCGIDVPSNKPAAECWMGAHPEASSIVLLADGVSLSLRELIDRQPERTLGVQGLKTGAQLPFLFKALSASFPLSIQVHPDKRTATQGFEREESLGIPRDSPLRTYRDANHKPELALALSPFKALCGFRAPRETVELFGPTLSSMLGLRKGPDAEEYRNLLARILRIGGKEKKALKREAGARALMLASSGDGEAREAGATVLRLTNLYPGDAGALAPLFMNLLRLEPGQGLYIPPGLMHSYLEGTILEVMASSDNVVRGGLTAKHIDVDELLRVVDPGARFGLWSKARPGALPNIETWPCPAEEFALERLRPDSGNLLSITSGGPEILFCAEGSALLAAVGAGSAKAPEEGTGKEVHLRRGSSAFLGASCRSYALRGPGTVYRVLYPGSGIGAAQASRSIP</sequence>
<dbReference type="InterPro" id="IPR016305">
    <property type="entry name" value="Mannose-6-P_Isomerase"/>
</dbReference>
<evidence type="ECO:0000256" key="6">
    <source>
        <dbReference type="ARBA" id="ARBA00022833"/>
    </source>
</evidence>
<evidence type="ECO:0000256" key="3">
    <source>
        <dbReference type="ARBA" id="ARBA00010772"/>
    </source>
</evidence>
<dbReference type="Gene3D" id="2.60.120.10">
    <property type="entry name" value="Jelly Rolls"/>
    <property type="match status" value="2"/>
</dbReference>
<evidence type="ECO:0000256" key="5">
    <source>
        <dbReference type="ARBA" id="ARBA00022723"/>
    </source>
</evidence>
<comment type="similarity">
    <text evidence="3">Belongs to the mannose-6-phosphate isomerase type 1 family.</text>
</comment>
<dbReference type="GO" id="GO:0008270">
    <property type="term" value="F:zinc ion binding"/>
    <property type="evidence" value="ECO:0007669"/>
    <property type="project" value="InterPro"/>
</dbReference>
<evidence type="ECO:0000256" key="2">
    <source>
        <dbReference type="ARBA" id="ARBA00001947"/>
    </source>
</evidence>
<dbReference type="InterPro" id="IPR011051">
    <property type="entry name" value="RmlC_Cupin_sf"/>
</dbReference>
<comment type="caution">
    <text evidence="9">The sequence shown here is derived from an EMBL/GenBank/DDBJ whole genome shotgun (WGS) entry which is preliminary data.</text>
</comment>
<evidence type="ECO:0000256" key="1">
    <source>
        <dbReference type="ARBA" id="ARBA00000757"/>
    </source>
</evidence>
<dbReference type="NCBIfam" id="TIGR00218">
    <property type="entry name" value="manA"/>
    <property type="match status" value="1"/>
</dbReference>
<keyword evidence="6" id="KW-0862">Zinc</keyword>
<comment type="cofactor">
    <cofactor evidence="2">
        <name>Zn(2+)</name>
        <dbReference type="ChEBI" id="CHEBI:29105"/>
    </cofactor>
</comment>
<dbReference type="EMBL" id="VSSQ01000008">
    <property type="protein sequence ID" value="MPL58897.1"/>
    <property type="molecule type" value="Genomic_DNA"/>
</dbReference>
<dbReference type="InterPro" id="IPR014710">
    <property type="entry name" value="RmlC-like_jellyroll"/>
</dbReference>
<evidence type="ECO:0000259" key="8">
    <source>
        <dbReference type="Pfam" id="PF20511"/>
    </source>
</evidence>
<evidence type="ECO:0000256" key="4">
    <source>
        <dbReference type="ARBA" id="ARBA00011956"/>
    </source>
</evidence>
<dbReference type="PANTHER" id="PTHR10309">
    <property type="entry name" value="MANNOSE-6-PHOSPHATE ISOMERASE"/>
    <property type="match status" value="1"/>
</dbReference>
<protein>
    <recommendedName>
        <fullName evidence="4">mannose-6-phosphate isomerase</fullName>
        <ecNumber evidence="4">5.3.1.8</ecNumber>
    </recommendedName>
</protein>